<dbReference type="Gene3D" id="2.30.30.370">
    <property type="entry name" value="FAH"/>
    <property type="match status" value="1"/>
</dbReference>
<reference evidence="5" key="1">
    <citation type="journal article" date="2019" name="Int. J. Syst. Evol. Microbiol.">
        <title>The Global Catalogue of Microorganisms (GCM) 10K type strain sequencing project: providing services to taxonomists for standard genome sequencing and annotation.</title>
        <authorList>
            <consortium name="The Broad Institute Genomics Platform"/>
            <consortium name="The Broad Institute Genome Sequencing Center for Infectious Disease"/>
            <person name="Wu L."/>
            <person name="Ma J."/>
        </authorList>
    </citation>
    <scope>NUCLEOTIDE SEQUENCE [LARGE SCALE GENOMIC DNA]</scope>
    <source>
        <strain evidence="5">JCM 9458</strain>
    </source>
</reference>
<dbReference type="Proteomes" id="UP001501676">
    <property type="component" value="Unassembled WGS sequence"/>
</dbReference>
<evidence type="ECO:0000313" key="5">
    <source>
        <dbReference type="Proteomes" id="UP001501676"/>
    </source>
</evidence>
<dbReference type="Pfam" id="PF01557">
    <property type="entry name" value="FAA_hydrolase"/>
    <property type="match status" value="1"/>
</dbReference>
<dbReference type="EMBL" id="BAAAYN010000030">
    <property type="protein sequence ID" value="GAA3390975.1"/>
    <property type="molecule type" value="Genomic_DNA"/>
</dbReference>
<dbReference type="Pfam" id="PF10370">
    <property type="entry name" value="Rv2993c-like_N"/>
    <property type="match status" value="1"/>
</dbReference>
<dbReference type="PANTHER" id="PTHR11820">
    <property type="entry name" value="ACYLPYRUVASE"/>
    <property type="match status" value="1"/>
</dbReference>
<keyword evidence="5" id="KW-1185">Reference proteome</keyword>
<sequence length="263" mass="27720">MRIALFAHPGGRAFGVVEGPAGTDDPEALTIAEIEGVPFAGIQFTGERWALADVQLLPPILPSKVVGIGRNYAAHASELGNQVPSAPLLFLKPPTTVIGPGAPIRLPVDSKQVEHEAELAVVIGGKGARAVSREKAMESVFGYTCANDVTARDQQRADIQFTRAKGYDSFCPIGPWIETDLKYADVGVQALVNDEVKQDGRTKDMIFDVPTLVSYVSHVMTLLPGDVILTGTPSGVGPIVAGDSVSVRIEGLGTLTNPVANRA</sequence>
<feature type="domain" description="Fumarylacetoacetase-like C-terminal" evidence="2">
    <location>
        <begin position="64"/>
        <end position="259"/>
    </location>
</feature>
<keyword evidence="1" id="KW-0479">Metal-binding</keyword>
<dbReference type="InterPro" id="IPR011234">
    <property type="entry name" value="Fumarylacetoacetase-like_C"/>
</dbReference>
<dbReference type="InterPro" id="IPR036663">
    <property type="entry name" value="Fumarylacetoacetase_C_sf"/>
</dbReference>
<dbReference type="SUPFAM" id="SSF56529">
    <property type="entry name" value="FAH"/>
    <property type="match status" value="1"/>
</dbReference>
<dbReference type="RefSeq" id="WP_345730350.1">
    <property type="nucleotide sequence ID" value="NZ_BAAAYN010000030.1"/>
</dbReference>
<evidence type="ECO:0000259" key="2">
    <source>
        <dbReference type="Pfam" id="PF01557"/>
    </source>
</evidence>
<organism evidence="4 5">
    <name type="scientific">Cryptosporangium minutisporangium</name>
    <dbReference type="NCBI Taxonomy" id="113569"/>
    <lineage>
        <taxon>Bacteria</taxon>
        <taxon>Bacillati</taxon>
        <taxon>Actinomycetota</taxon>
        <taxon>Actinomycetes</taxon>
        <taxon>Cryptosporangiales</taxon>
        <taxon>Cryptosporangiaceae</taxon>
        <taxon>Cryptosporangium</taxon>
    </lineage>
</organism>
<name>A0ABP6T410_9ACTN</name>
<dbReference type="InterPro" id="IPR018833">
    <property type="entry name" value="Rv2993c-like_N"/>
</dbReference>
<dbReference type="GO" id="GO:0016787">
    <property type="term" value="F:hydrolase activity"/>
    <property type="evidence" value="ECO:0007669"/>
    <property type="project" value="UniProtKB-KW"/>
</dbReference>
<dbReference type="Gene3D" id="3.90.850.10">
    <property type="entry name" value="Fumarylacetoacetase-like, C-terminal domain"/>
    <property type="match status" value="1"/>
</dbReference>
<evidence type="ECO:0000313" key="4">
    <source>
        <dbReference type="EMBL" id="GAA3390975.1"/>
    </source>
</evidence>
<keyword evidence="4" id="KW-0378">Hydrolase</keyword>
<feature type="domain" description="Rv2993c-like N-terminal" evidence="3">
    <location>
        <begin position="1"/>
        <end position="59"/>
    </location>
</feature>
<evidence type="ECO:0000259" key="3">
    <source>
        <dbReference type="Pfam" id="PF10370"/>
    </source>
</evidence>
<comment type="caution">
    <text evidence="4">The sequence shown here is derived from an EMBL/GenBank/DDBJ whole genome shotgun (WGS) entry which is preliminary data.</text>
</comment>
<protein>
    <submittedName>
        <fullName evidence="4">Fumarylacetoacetate hydrolase family protein</fullName>
    </submittedName>
</protein>
<proteinExistence type="predicted"/>
<dbReference type="PANTHER" id="PTHR11820:SF7">
    <property type="entry name" value="ACYLPYRUVASE FAHD1, MITOCHONDRIAL"/>
    <property type="match status" value="1"/>
</dbReference>
<accession>A0ABP6T410</accession>
<gene>
    <name evidence="4" type="ORF">GCM10020369_47040</name>
</gene>
<evidence type="ECO:0000256" key="1">
    <source>
        <dbReference type="ARBA" id="ARBA00022723"/>
    </source>
</evidence>